<evidence type="ECO:0000313" key="4">
    <source>
        <dbReference type="EMBL" id="MBD2845795.1"/>
    </source>
</evidence>
<dbReference type="Pfam" id="PF04041">
    <property type="entry name" value="Glyco_hydro_130"/>
    <property type="match status" value="2"/>
</dbReference>
<dbReference type="EMBL" id="JACXIZ010000018">
    <property type="protein sequence ID" value="MBD2845795.1"/>
    <property type="molecule type" value="Genomic_DNA"/>
</dbReference>
<dbReference type="Proteomes" id="UP000621560">
    <property type="component" value="Unassembled WGS sequence"/>
</dbReference>
<dbReference type="GO" id="GO:0016798">
    <property type="term" value="F:hydrolase activity, acting on glycosyl bonds"/>
    <property type="evidence" value="ECO:0007669"/>
    <property type="project" value="UniProtKB-KW"/>
</dbReference>
<keyword evidence="4" id="KW-0326">Glycosidase</keyword>
<evidence type="ECO:0000313" key="5">
    <source>
        <dbReference type="Proteomes" id="UP000621560"/>
    </source>
</evidence>
<organism evidence="4 5">
    <name type="scientific">Paenibacillus sabuli</name>
    <dbReference type="NCBI Taxonomy" id="2772509"/>
    <lineage>
        <taxon>Bacteria</taxon>
        <taxon>Bacillati</taxon>
        <taxon>Bacillota</taxon>
        <taxon>Bacilli</taxon>
        <taxon>Bacillales</taxon>
        <taxon>Paenibacillaceae</taxon>
        <taxon>Paenibacillus</taxon>
    </lineage>
</organism>
<name>A0A927BU48_9BACL</name>
<gene>
    <name evidence="4" type="ORF">IDH44_11385</name>
</gene>
<reference evidence="4" key="1">
    <citation type="submission" date="2020-09" db="EMBL/GenBank/DDBJ databases">
        <title>A novel bacterium of genus Paenibacillus, isolated from South China Sea.</title>
        <authorList>
            <person name="Huang H."/>
            <person name="Mo K."/>
            <person name="Hu Y."/>
        </authorList>
    </citation>
    <scope>NUCLEOTIDE SEQUENCE</scope>
    <source>
        <strain evidence="4">IB182496</strain>
    </source>
</reference>
<dbReference type="CDD" id="cd18614">
    <property type="entry name" value="GH130"/>
    <property type="match status" value="1"/>
</dbReference>
<evidence type="ECO:0000256" key="2">
    <source>
        <dbReference type="ARBA" id="ARBA00022679"/>
    </source>
</evidence>
<keyword evidence="2" id="KW-0808">Transferase</keyword>
<dbReference type="SUPFAM" id="SSF75005">
    <property type="entry name" value="Arabinanase/levansucrase/invertase"/>
    <property type="match status" value="1"/>
</dbReference>
<protein>
    <submittedName>
        <fullName evidence="4">Glycosidase</fullName>
    </submittedName>
</protein>
<evidence type="ECO:0000256" key="3">
    <source>
        <dbReference type="ARBA" id="ARBA00024356"/>
    </source>
</evidence>
<dbReference type="InterPro" id="IPR007184">
    <property type="entry name" value="Mannoside_phosphorylase"/>
</dbReference>
<sequence length="338" mass="38593">MNITRHPQNPIVVPGKYEWRKSTVFNPAVIIEDGKFYMIERTAGSLTPCKNYLGLLVSDDGVNFTHVKDEPVVTPDQLGFPYGSVQDPRVVKIDDTFYLNYALRPCAMNYYPNGYGLPERSIPTYPDGWGEQEGHWLTRSGIMTSKDLVNWEYLCDTTPLEINDRDNILFPEKINGRYVLLRRPEEYVGEQYGTERAAMWITYSDDLMTWDEPKLLAKAGEGEWEQKKIGGSTPPVKTDKGWLVLYHGVDFNSIYRVGALLLDLDNPEKIIARTDNFIMEPEPYYEKFGFQVPNVIFPTGNVVKDGLLYIYYGVTDTAIALATVPLDEIVDYVLNEPK</sequence>
<dbReference type="PIRSF" id="PIRSF016202">
    <property type="entry name" value="PH1107"/>
    <property type="match status" value="1"/>
</dbReference>
<keyword evidence="5" id="KW-1185">Reference proteome</keyword>
<comment type="caution">
    <text evidence="4">The sequence shown here is derived from an EMBL/GenBank/DDBJ whole genome shotgun (WGS) entry which is preliminary data.</text>
</comment>
<comment type="similarity">
    <text evidence="3">Belongs to the glycosyl hydrolase 130 family.</text>
</comment>
<keyword evidence="1" id="KW-0328">Glycosyltransferase</keyword>
<evidence type="ECO:0000256" key="1">
    <source>
        <dbReference type="ARBA" id="ARBA00022676"/>
    </source>
</evidence>
<dbReference type="PANTHER" id="PTHR34106:SF5">
    <property type="entry name" value="GLYCOSIDASE"/>
    <property type="match status" value="1"/>
</dbReference>
<dbReference type="PANTHER" id="PTHR34106">
    <property type="entry name" value="GLYCOSIDASE"/>
    <property type="match status" value="1"/>
</dbReference>
<dbReference type="RefSeq" id="WP_190917799.1">
    <property type="nucleotide sequence ID" value="NZ_JACXIZ010000018.1"/>
</dbReference>
<keyword evidence="4" id="KW-0378">Hydrolase</keyword>
<accession>A0A927BU48</accession>
<proteinExistence type="inferred from homology"/>
<dbReference type="AlphaFoldDB" id="A0A927BU48"/>
<dbReference type="GO" id="GO:0016757">
    <property type="term" value="F:glycosyltransferase activity"/>
    <property type="evidence" value="ECO:0007669"/>
    <property type="project" value="UniProtKB-KW"/>
</dbReference>
<dbReference type="Gene3D" id="2.115.10.20">
    <property type="entry name" value="Glycosyl hydrolase domain, family 43"/>
    <property type="match status" value="1"/>
</dbReference>
<dbReference type="InterPro" id="IPR023296">
    <property type="entry name" value="Glyco_hydro_beta-prop_sf"/>
</dbReference>